<sequence length="418" mass="45138">MQGLHFLGHAVLIVDLSLGERNREECVMQQGLPTQRSADRPFDPPQELLGGQPLTRMTYADGKAGWLATSRSAVRAVLADSRFSARYELLSLPTGMPADGGALPSAMPGDLTGLDAPEHTRYRRLLTGQFTVRRMRQLTDRIEQTVAEHLDAMRRKGPPVDFVAAFARPVPTLTICELLGVPYEERALFEDNAVTLVSTVDPSSDEYAKAITGFGEYVARLVQAKRAAPTDDLLSGLTTSDLDDTELATIAGVLLSAGLATTMHMLTVGALAMTRTPGLVEAMRDNTESTVEELLRYMSIVPFSVRTALEDVTVDGELIKAGETVTLSLHAANRDPAVFDDPDSIVIGRGKGGHVAFGHGIHQCLGQQLARVELQAAFRALATQFPTLSLAVPFESLPGLQDGIVFNPPELPVTWQQA</sequence>
<keyword evidence="2" id="KW-0408">Iron</keyword>
<dbReference type="Pfam" id="PF00067">
    <property type="entry name" value="p450"/>
    <property type="match status" value="1"/>
</dbReference>
<dbReference type="PRINTS" id="PR00359">
    <property type="entry name" value="BP450"/>
</dbReference>
<reference evidence="3 4" key="1">
    <citation type="submission" date="2020-01" db="EMBL/GenBank/DDBJ databases">
        <title>Kibdelosporangium persica a novel Actinomycetes from a hot desert in Iran.</title>
        <authorList>
            <person name="Safaei N."/>
            <person name="Zaburannyi N."/>
            <person name="Mueller R."/>
            <person name="Wink J."/>
        </authorList>
    </citation>
    <scope>NUCLEOTIDE SEQUENCE [LARGE SCALE GENOMIC DNA]</scope>
    <source>
        <strain evidence="3 4">4NS15</strain>
    </source>
</reference>
<keyword evidence="2" id="KW-0503">Monooxygenase</keyword>
<dbReference type="CDD" id="cd11030">
    <property type="entry name" value="CYP105-like"/>
    <property type="match status" value="1"/>
</dbReference>
<proteinExistence type="inferred from homology"/>
<dbReference type="InterPro" id="IPR001128">
    <property type="entry name" value="Cyt_P450"/>
</dbReference>
<accession>A0ABX2FEY7</accession>
<protein>
    <submittedName>
        <fullName evidence="3">Pentalenic acid synthase</fullName>
    </submittedName>
</protein>
<dbReference type="InterPro" id="IPR002397">
    <property type="entry name" value="Cyt_P450_B"/>
</dbReference>
<dbReference type="EMBL" id="JAAATY010000032">
    <property type="protein sequence ID" value="NRN69951.1"/>
    <property type="molecule type" value="Genomic_DNA"/>
</dbReference>
<dbReference type="PANTHER" id="PTHR46696:SF1">
    <property type="entry name" value="CYTOCHROME P450 YJIB-RELATED"/>
    <property type="match status" value="1"/>
</dbReference>
<dbReference type="PRINTS" id="PR00385">
    <property type="entry name" value="P450"/>
</dbReference>
<evidence type="ECO:0000313" key="4">
    <source>
        <dbReference type="Proteomes" id="UP000763557"/>
    </source>
</evidence>
<gene>
    <name evidence="3" type="ORF">GC106_72130</name>
</gene>
<dbReference type="InterPro" id="IPR017972">
    <property type="entry name" value="Cyt_P450_CS"/>
</dbReference>
<keyword evidence="2" id="KW-0479">Metal-binding</keyword>
<dbReference type="InterPro" id="IPR036396">
    <property type="entry name" value="Cyt_P450_sf"/>
</dbReference>
<evidence type="ECO:0000256" key="2">
    <source>
        <dbReference type="RuleBase" id="RU000461"/>
    </source>
</evidence>
<dbReference type="PROSITE" id="PS00086">
    <property type="entry name" value="CYTOCHROME_P450"/>
    <property type="match status" value="1"/>
</dbReference>
<dbReference type="Proteomes" id="UP000763557">
    <property type="component" value="Unassembled WGS sequence"/>
</dbReference>
<organism evidence="3 4">
    <name type="scientific">Kibdelosporangium persicum</name>
    <dbReference type="NCBI Taxonomy" id="2698649"/>
    <lineage>
        <taxon>Bacteria</taxon>
        <taxon>Bacillati</taxon>
        <taxon>Actinomycetota</taxon>
        <taxon>Actinomycetes</taxon>
        <taxon>Pseudonocardiales</taxon>
        <taxon>Pseudonocardiaceae</taxon>
        <taxon>Kibdelosporangium</taxon>
    </lineage>
</organism>
<comment type="similarity">
    <text evidence="1 2">Belongs to the cytochrome P450 family.</text>
</comment>
<keyword evidence="4" id="KW-1185">Reference proteome</keyword>
<keyword evidence="2" id="KW-0349">Heme</keyword>
<evidence type="ECO:0000313" key="3">
    <source>
        <dbReference type="EMBL" id="NRN69951.1"/>
    </source>
</evidence>
<evidence type="ECO:0000256" key="1">
    <source>
        <dbReference type="ARBA" id="ARBA00010617"/>
    </source>
</evidence>
<keyword evidence="2" id="KW-0560">Oxidoreductase</keyword>
<dbReference type="PANTHER" id="PTHR46696">
    <property type="entry name" value="P450, PUTATIVE (EUROFUNG)-RELATED"/>
    <property type="match status" value="1"/>
</dbReference>
<name>A0ABX2FEY7_9PSEU</name>
<dbReference type="Gene3D" id="1.10.630.10">
    <property type="entry name" value="Cytochrome P450"/>
    <property type="match status" value="1"/>
</dbReference>
<dbReference type="SUPFAM" id="SSF48264">
    <property type="entry name" value="Cytochrome P450"/>
    <property type="match status" value="1"/>
</dbReference>
<comment type="caution">
    <text evidence="3">The sequence shown here is derived from an EMBL/GenBank/DDBJ whole genome shotgun (WGS) entry which is preliminary data.</text>
</comment>